<sequence length="284" mass="30487">MAISPTKDDCNNDATKPPHNLEPCSSTNQGTILGNDVDPPKTYKRRFSGMAQLFVLNLCFTIAWIDLAPVVEFAAEPFSLILASPFSDVWFRSGSRATATGVSRLATILGSTIGQFITAAWIQSKDDVARGILYQSIFLSAICLTIPFIPSKPSTPPAQNIVQDTCLSRLQEVKTLLSRVEIDLAGISFALTSGVFNAISFLLFQICMPYGFTIDQCVVAGLLLIAPGLAVSLVAGRLADLFRCHLVLLKWLALLDGAGLITFIWASSSGNVGFLYSISTTVSG</sequence>
<evidence type="ECO:0000256" key="5">
    <source>
        <dbReference type="SAM" id="MobiDB-lite"/>
    </source>
</evidence>
<feature type="compositionally biased region" description="Basic and acidic residues" evidence="5">
    <location>
        <begin position="1"/>
        <end position="10"/>
    </location>
</feature>
<feature type="transmembrane region" description="Helical" evidence="6">
    <location>
        <begin position="248"/>
        <end position="266"/>
    </location>
</feature>
<evidence type="ECO:0000256" key="2">
    <source>
        <dbReference type="ARBA" id="ARBA00022692"/>
    </source>
</evidence>
<evidence type="ECO:0000256" key="6">
    <source>
        <dbReference type="SAM" id="Phobius"/>
    </source>
</evidence>
<keyword evidence="8" id="KW-1185">Reference proteome</keyword>
<gene>
    <name evidence="7" type="ORF">FAGAP_1767</name>
</gene>
<dbReference type="EMBL" id="LUFC02000100">
    <property type="protein sequence ID" value="KAF4502027.1"/>
    <property type="molecule type" value="Genomic_DNA"/>
</dbReference>
<name>A0A9P5EHD3_9HYPO</name>
<evidence type="ECO:0000313" key="8">
    <source>
        <dbReference type="Proteomes" id="UP000737391"/>
    </source>
</evidence>
<evidence type="ECO:0000256" key="4">
    <source>
        <dbReference type="ARBA" id="ARBA00023136"/>
    </source>
</evidence>
<dbReference type="PANTHER" id="PTHR10924">
    <property type="entry name" value="MAJOR FACILITATOR SUPERFAMILY PROTEIN-RELATED"/>
    <property type="match status" value="1"/>
</dbReference>
<dbReference type="InterPro" id="IPR049680">
    <property type="entry name" value="FLVCR1-2_SLC49-like"/>
</dbReference>
<proteinExistence type="predicted"/>
<keyword evidence="4 6" id="KW-0472">Membrane</keyword>
<dbReference type="SUPFAM" id="SSF103473">
    <property type="entry name" value="MFS general substrate transporter"/>
    <property type="match status" value="1"/>
</dbReference>
<dbReference type="PANTHER" id="PTHR10924:SF6">
    <property type="entry name" value="SOLUTE CARRIER FAMILY 49 MEMBER A3"/>
    <property type="match status" value="1"/>
</dbReference>
<feature type="region of interest" description="Disordered" evidence="5">
    <location>
        <begin position="1"/>
        <end position="36"/>
    </location>
</feature>
<feature type="transmembrane region" description="Helical" evidence="6">
    <location>
        <begin position="49"/>
        <end position="67"/>
    </location>
</feature>
<organism evidence="7 8">
    <name type="scientific">Fusarium agapanthi</name>
    <dbReference type="NCBI Taxonomy" id="1803897"/>
    <lineage>
        <taxon>Eukaryota</taxon>
        <taxon>Fungi</taxon>
        <taxon>Dikarya</taxon>
        <taxon>Ascomycota</taxon>
        <taxon>Pezizomycotina</taxon>
        <taxon>Sordariomycetes</taxon>
        <taxon>Hypocreomycetidae</taxon>
        <taxon>Hypocreales</taxon>
        <taxon>Nectriaceae</taxon>
        <taxon>Fusarium</taxon>
        <taxon>Fusarium fujikuroi species complex</taxon>
    </lineage>
</organism>
<protein>
    <submittedName>
        <fullName evidence="7">Major facilitator superfamily domain containing protein 7</fullName>
    </submittedName>
</protein>
<feature type="transmembrane region" description="Helical" evidence="6">
    <location>
        <begin position="128"/>
        <end position="149"/>
    </location>
</feature>
<reference evidence="7" key="1">
    <citation type="submission" date="2020-01" db="EMBL/GenBank/DDBJ databases">
        <title>Identification and distribution of gene clusters putatively required for synthesis of sphingolipid metabolism inhibitors in phylogenetically diverse species of the filamentous fungus Fusarium.</title>
        <authorList>
            <person name="Kim H.-S."/>
            <person name="Busman M."/>
            <person name="Brown D.W."/>
            <person name="Divon H."/>
            <person name="Uhlig S."/>
            <person name="Proctor R.H."/>
        </authorList>
    </citation>
    <scope>NUCLEOTIDE SEQUENCE</scope>
    <source>
        <strain evidence="7">NRRL 31653</strain>
    </source>
</reference>
<evidence type="ECO:0000313" key="7">
    <source>
        <dbReference type="EMBL" id="KAF4502027.1"/>
    </source>
</evidence>
<accession>A0A9P5EHD3</accession>
<dbReference type="AlphaFoldDB" id="A0A9P5EHD3"/>
<feature type="transmembrane region" description="Helical" evidence="6">
    <location>
        <begin position="184"/>
        <end position="206"/>
    </location>
</feature>
<dbReference type="Proteomes" id="UP000737391">
    <property type="component" value="Unassembled WGS sequence"/>
</dbReference>
<feature type="transmembrane region" description="Helical" evidence="6">
    <location>
        <begin position="103"/>
        <end position="122"/>
    </location>
</feature>
<dbReference type="GO" id="GO:0016020">
    <property type="term" value="C:membrane"/>
    <property type="evidence" value="ECO:0007669"/>
    <property type="project" value="UniProtKB-SubCell"/>
</dbReference>
<feature type="transmembrane region" description="Helical" evidence="6">
    <location>
        <begin position="218"/>
        <end position="236"/>
    </location>
</feature>
<keyword evidence="2 6" id="KW-0812">Transmembrane</keyword>
<evidence type="ECO:0000256" key="3">
    <source>
        <dbReference type="ARBA" id="ARBA00022989"/>
    </source>
</evidence>
<keyword evidence="3 6" id="KW-1133">Transmembrane helix</keyword>
<comment type="subcellular location">
    <subcellularLocation>
        <location evidence="1">Membrane</location>
        <topology evidence="1">Multi-pass membrane protein</topology>
    </subcellularLocation>
</comment>
<comment type="caution">
    <text evidence="7">The sequence shown here is derived from an EMBL/GenBank/DDBJ whole genome shotgun (WGS) entry which is preliminary data.</text>
</comment>
<dbReference type="OrthoDB" id="422206at2759"/>
<evidence type="ECO:0000256" key="1">
    <source>
        <dbReference type="ARBA" id="ARBA00004141"/>
    </source>
</evidence>
<dbReference type="InterPro" id="IPR036259">
    <property type="entry name" value="MFS_trans_sf"/>
</dbReference>
<feature type="compositionally biased region" description="Polar residues" evidence="5">
    <location>
        <begin position="23"/>
        <end position="32"/>
    </location>
</feature>